<reference evidence="1 2" key="1">
    <citation type="submission" date="2022-08" db="EMBL/GenBank/DDBJ databases">
        <title>Bacterial and archaeal communities from various locations to study Microbial Dark Matter (Phase II).</title>
        <authorList>
            <person name="Stepanauskas R."/>
        </authorList>
    </citation>
    <scope>NUCLEOTIDE SEQUENCE [LARGE SCALE GENOMIC DNA]</scope>
    <source>
        <strain evidence="1 2">PD1</strain>
    </source>
</reference>
<dbReference type="RefSeq" id="WP_259097962.1">
    <property type="nucleotide sequence ID" value="NZ_CP130454.1"/>
</dbReference>
<gene>
    <name evidence="1" type="ORF">M2350_002574</name>
</gene>
<dbReference type="Proteomes" id="UP001204798">
    <property type="component" value="Unassembled WGS sequence"/>
</dbReference>
<name>A0ABT2EQE8_9BACT</name>
<proteinExistence type="predicted"/>
<accession>A0ABT2EQE8</accession>
<evidence type="ECO:0000313" key="2">
    <source>
        <dbReference type="Proteomes" id="UP001204798"/>
    </source>
</evidence>
<dbReference type="EMBL" id="JANUCP010000004">
    <property type="protein sequence ID" value="MCS3920157.1"/>
    <property type="molecule type" value="Genomic_DNA"/>
</dbReference>
<organism evidence="1 2">
    <name type="scientific">Candidatus Fervidibacter sacchari</name>
    <dbReference type="NCBI Taxonomy" id="1448929"/>
    <lineage>
        <taxon>Bacteria</taxon>
        <taxon>Candidatus Fervidibacterota</taxon>
        <taxon>Candidatus Fervidibacter</taxon>
    </lineage>
</organism>
<protein>
    <submittedName>
        <fullName evidence="1">Uncharacterized protein</fullName>
    </submittedName>
</protein>
<comment type="caution">
    <text evidence="1">The sequence shown here is derived from an EMBL/GenBank/DDBJ whole genome shotgun (WGS) entry which is preliminary data.</text>
</comment>
<evidence type="ECO:0000313" key="1">
    <source>
        <dbReference type="EMBL" id="MCS3920157.1"/>
    </source>
</evidence>
<sequence>MGQERKLPQFWLLRRLRRWIVKPQKEIARWQRRLKSLPFVVLPKFLRESRLLLDLLLELRPDIVLGNARSGSPYVQVIEHRLREAGIEVRYERLCSAWGHKLHFSLKPAASVHWLHLALANKKRIVMVDVSRKPFSDAQRIVGGVIVWLYNEAVSQLTGIPQPPELVPSITLQMRGYLRQLPNYREALEEVCKVLTEVRGEANHQTVGFDPALRTSHPAPNFPFARHLLVRNLQNFEWDEEHGCLLPVNISREAWIDDRTDKYAWLPMIARWFI</sequence>
<keyword evidence="2" id="KW-1185">Reference proteome</keyword>